<dbReference type="Pfam" id="PF03478">
    <property type="entry name" value="Beta-prop_KIB1-4"/>
    <property type="match status" value="1"/>
</dbReference>
<sequence length="161" mass="18091">MALFFTWILQPKAASFLRKPSASSARGSYVRPPTNSGCCGSSYGWLFFVDNKSAQIDLLLKNPFASESEKSLIKLPPIQCDPTERVSQMDEYGVNKAILSKDPNEFPNDFEVIAIYEGTQMLAHYKSGDQFWSYAKPTGEIQCFADVIFYKGMAYAVDFYS</sequence>
<feature type="domain" description="KIB1-4 beta-propeller" evidence="1">
    <location>
        <begin position="33"/>
        <end position="159"/>
    </location>
</feature>
<evidence type="ECO:0000313" key="3">
    <source>
        <dbReference type="Proteomes" id="UP001341840"/>
    </source>
</evidence>
<keyword evidence="3" id="KW-1185">Reference proteome</keyword>
<proteinExistence type="predicted"/>
<name>A0ABU6Y9Y9_9FABA</name>
<dbReference type="EMBL" id="JASCZI010241739">
    <property type="protein sequence ID" value="MED6206084.1"/>
    <property type="molecule type" value="Genomic_DNA"/>
</dbReference>
<organism evidence="2 3">
    <name type="scientific">Stylosanthes scabra</name>
    <dbReference type="NCBI Taxonomy" id="79078"/>
    <lineage>
        <taxon>Eukaryota</taxon>
        <taxon>Viridiplantae</taxon>
        <taxon>Streptophyta</taxon>
        <taxon>Embryophyta</taxon>
        <taxon>Tracheophyta</taxon>
        <taxon>Spermatophyta</taxon>
        <taxon>Magnoliopsida</taxon>
        <taxon>eudicotyledons</taxon>
        <taxon>Gunneridae</taxon>
        <taxon>Pentapetalae</taxon>
        <taxon>rosids</taxon>
        <taxon>fabids</taxon>
        <taxon>Fabales</taxon>
        <taxon>Fabaceae</taxon>
        <taxon>Papilionoideae</taxon>
        <taxon>50 kb inversion clade</taxon>
        <taxon>dalbergioids sensu lato</taxon>
        <taxon>Dalbergieae</taxon>
        <taxon>Pterocarpus clade</taxon>
        <taxon>Stylosanthes</taxon>
    </lineage>
</organism>
<dbReference type="PANTHER" id="PTHR44259:SF93">
    <property type="entry name" value="PROTEIN, PUTATIVE (DUF295)-RELATED"/>
    <property type="match status" value="1"/>
</dbReference>
<evidence type="ECO:0000259" key="1">
    <source>
        <dbReference type="Pfam" id="PF03478"/>
    </source>
</evidence>
<dbReference type="InterPro" id="IPR050942">
    <property type="entry name" value="F-box_BR-signaling"/>
</dbReference>
<gene>
    <name evidence="2" type="ORF">PIB30_023779</name>
</gene>
<dbReference type="InterPro" id="IPR005174">
    <property type="entry name" value="KIB1-4_b-propeller"/>
</dbReference>
<reference evidence="2 3" key="1">
    <citation type="journal article" date="2023" name="Plants (Basel)">
        <title>Bridging the Gap: Combining Genomics and Transcriptomics Approaches to Understand Stylosanthes scabra, an Orphan Legume from the Brazilian Caatinga.</title>
        <authorList>
            <person name="Ferreira-Neto J.R.C."/>
            <person name="da Silva M.D."/>
            <person name="Binneck E."/>
            <person name="de Melo N.F."/>
            <person name="da Silva R.H."/>
            <person name="de Melo A.L.T.M."/>
            <person name="Pandolfi V."/>
            <person name="Bustamante F.O."/>
            <person name="Brasileiro-Vidal A.C."/>
            <person name="Benko-Iseppon A.M."/>
        </authorList>
    </citation>
    <scope>NUCLEOTIDE SEQUENCE [LARGE SCALE GENOMIC DNA]</scope>
    <source>
        <tissue evidence="2">Leaves</tissue>
    </source>
</reference>
<dbReference type="Proteomes" id="UP001341840">
    <property type="component" value="Unassembled WGS sequence"/>
</dbReference>
<protein>
    <recommendedName>
        <fullName evidence="1">KIB1-4 beta-propeller domain-containing protein</fullName>
    </recommendedName>
</protein>
<dbReference type="PANTHER" id="PTHR44259">
    <property type="entry name" value="OS07G0183000 PROTEIN-RELATED"/>
    <property type="match status" value="1"/>
</dbReference>
<accession>A0ABU6Y9Y9</accession>
<evidence type="ECO:0000313" key="2">
    <source>
        <dbReference type="EMBL" id="MED6206084.1"/>
    </source>
</evidence>
<comment type="caution">
    <text evidence="2">The sequence shown here is derived from an EMBL/GenBank/DDBJ whole genome shotgun (WGS) entry which is preliminary data.</text>
</comment>